<dbReference type="InterPro" id="IPR011833">
    <property type="entry name" value="Glycg_phsphrylas"/>
</dbReference>
<comment type="cofactor">
    <cofactor evidence="2 13">
        <name>pyridoxal 5'-phosphate</name>
        <dbReference type="ChEBI" id="CHEBI:597326"/>
    </cofactor>
</comment>
<dbReference type="Gene3D" id="3.40.50.2000">
    <property type="entry name" value="Glycogen Phosphorylase B"/>
    <property type="match status" value="2"/>
</dbReference>
<dbReference type="InterPro" id="IPR035090">
    <property type="entry name" value="Pyridoxal_P_attach_site"/>
</dbReference>
<evidence type="ECO:0000256" key="6">
    <source>
        <dbReference type="ARBA" id="ARBA00022533"/>
    </source>
</evidence>
<dbReference type="SUPFAM" id="SSF53756">
    <property type="entry name" value="UDP-Glycosyltransferase/glycogen phosphorylase"/>
    <property type="match status" value="1"/>
</dbReference>
<evidence type="ECO:0000256" key="13">
    <source>
        <dbReference type="RuleBase" id="RU000587"/>
    </source>
</evidence>
<dbReference type="AlphaFoldDB" id="A0A1M6BHM7"/>
<evidence type="ECO:0000256" key="2">
    <source>
        <dbReference type="ARBA" id="ARBA00001933"/>
    </source>
</evidence>
<evidence type="ECO:0000313" key="14">
    <source>
        <dbReference type="EMBL" id="SHI48232.1"/>
    </source>
</evidence>
<dbReference type="Pfam" id="PF00343">
    <property type="entry name" value="Phosphorylase"/>
    <property type="match status" value="1"/>
</dbReference>
<dbReference type="PIRSF" id="PIRSF000460">
    <property type="entry name" value="Pprylas_GlgP"/>
    <property type="match status" value="1"/>
</dbReference>
<keyword evidence="9 12" id="KW-0663">Pyridoxal phosphate</keyword>
<feature type="modified residue" description="N6-(pyridoxal phosphate)lysine" evidence="12">
    <location>
        <position position="688"/>
    </location>
</feature>
<dbReference type="GO" id="GO:0030170">
    <property type="term" value="F:pyridoxal phosphate binding"/>
    <property type="evidence" value="ECO:0007669"/>
    <property type="project" value="InterPro"/>
</dbReference>
<evidence type="ECO:0000256" key="5">
    <source>
        <dbReference type="ARBA" id="ARBA00022490"/>
    </source>
</evidence>
<evidence type="ECO:0000256" key="11">
    <source>
        <dbReference type="ARBA" id="ARBA00025174"/>
    </source>
</evidence>
<evidence type="ECO:0000256" key="3">
    <source>
        <dbReference type="ARBA" id="ARBA00004496"/>
    </source>
</evidence>
<dbReference type="PROSITE" id="PS00102">
    <property type="entry name" value="PHOSPHORYLASE"/>
    <property type="match status" value="1"/>
</dbReference>
<gene>
    <name evidence="14" type="ORF">SAMN02745170_00405</name>
</gene>
<name>A0A1M6BHM7_9FIRM</name>
<keyword evidence="7 13" id="KW-0328">Glycosyltransferase</keyword>
<dbReference type="NCBIfam" id="TIGR02093">
    <property type="entry name" value="P_ylase"/>
    <property type="match status" value="1"/>
</dbReference>
<protein>
    <recommendedName>
        <fullName evidence="13">Alpha-1,4 glucan phosphorylase</fullName>
        <ecNumber evidence="13">2.4.1.1</ecNumber>
    </recommendedName>
</protein>
<proteinExistence type="inferred from homology"/>
<dbReference type="PANTHER" id="PTHR11468">
    <property type="entry name" value="GLYCOGEN PHOSPHORYLASE"/>
    <property type="match status" value="1"/>
</dbReference>
<evidence type="ECO:0000256" key="12">
    <source>
        <dbReference type="PIRSR" id="PIRSR000460-1"/>
    </source>
</evidence>
<keyword evidence="5" id="KW-0963">Cytoplasm</keyword>
<dbReference type="EC" id="2.4.1.1" evidence="13"/>
<keyword evidence="15" id="KW-1185">Reference proteome</keyword>
<keyword evidence="6" id="KW-0021">Allosteric enzyme</keyword>
<dbReference type="Proteomes" id="UP000322917">
    <property type="component" value="Unassembled WGS sequence"/>
</dbReference>
<dbReference type="PANTHER" id="PTHR11468:SF3">
    <property type="entry name" value="GLYCOGEN PHOSPHORYLASE, LIVER FORM"/>
    <property type="match status" value="1"/>
</dbReference>
<comment type="similarity">
    <text evidence="4 13">Belongs to the glycogen phosphorylase family.</text>
</comment>
<evidence type="ECO:0000256" key="4">
    <source>
        <dbReference type="ARBA" id="ARBA00006047"/>
    </source>
</evidence>
<evidence type="ECO:0000256" key="1">
    <source>
        <dbReference type="ARBA" id="ARBA00001275"/>
    </source>
</evidence>
<dbReference type="GO" id="GO:0008184">
    <property type="term" value="F:glycogen phosphorylase activity"/>
    <property type="evidence" value="ECO:0007669"/>
    <property type="project" value="InterPro"/>
</dbReference>
<dbReference type="InterPro" id="IPR000811">
    <property type="entry name" value="Glyco_trans_35"/>
</dbReference>
<dbReference type="EMBL" id="FQZD01000005">
    <property type="protein sequence ID" value="SHI48232.1"/>
    <property type="molecule type" value="Genomic_DNA"/>
</dbReference>
<dbReference type="FunFam" id="3.40.50.2000:FF:000153">
    <property type="entry name" value="Alpha-1,4 glucan phosphorylase"/>
    <property type="match status" value="1"/>
</dbReference>
<comment type="catalytic activity">
    <reaction evidence="1 13">
        <text>[(1-&gt;4)-alpha-D-glucosyl](n) + phosphate = [(1-&gt;4)-alpha-D-glucosyl](n-1) + alpha-D-glucose 1-phosphate</text>
        <dbReference type="Rhea" id="RHEA:41732"/>
        <dbReference type="Rhea" id="RHEA-COMP:9584"/>
        <dbReference type="Rhea" id="RHEA-COMP:9586"/>
        <dbReference type="ChEBI" id="CHEBI:15444"/>
        <dbReference type="ChEBI" id="CHEBI:43474"/>
        <dbReference type="ChEBI" id="CHEBI:58601"/>
        <dbReference type="EC" id="2.4.1.1"/>
    </reaction>
</comment>
<evidence type="ECO:0000256" key="9">
    <source>
        <dbReference type="ARBA" id="ARBA00022898"/>
    </source>
</evidence>
<evidence type="ECO:0000256" key="10">
    <source>
        <dbReference type="ARBA" id="ARBA00023277"/>
    </source>
</evidence>
<evidence type="ECO:0000256" key="8">
    <source>
        <dbReference type="ARBA" id="ARBA00022679"/>
    </source>
</evidence>
<organism evidence="14 15">
    <name type="scientific">Propionispora hippei DSM 15287</name>
    <dbReference type="NCBI Taxonomy" id="1123003"/>
    <lineage>
        <taxon>Bacteria</taxon>
        <taxon>Bacillati</taxon>
        <taxon>Bacillota</taxon>
        <taxon>Negativicutes</taxon>
        <taxon>Selenomonadales</taxon>
        <taxon>Sporomusaceae</taxon>
        <taxon>Propionispora</taxon>
    </lineage>
</organism>
<comment type="function">
    <text evidence="11">Phosphorylase is an important allosteric enzyme in carbohydrate metabolism. Enzymes from different sources differ in their regulatory mechanisms and in their natural substrates. However, all known phosphorylases share catalytic and structural properties.</text>
</comment>
<sequence length="869" mass="98866">MDTERNLSGRPSIKPIGVKPGTGVFGAAQAGTADSEITVEQFKQDYRNKVERMYGDGLERVSDLDKYNALVSLVRDYLAEPWLNTKEKYRRTGSKQVYYFSIEFLLGRLLGSNLYNLGLNEVCQQALGELGMDLRTLRQVEEDPGLGNGGLGRLAACYLDSMASLGLPGHGMGMRYRYGLFEQRIVDGYQREYADDWLMDGFYWDVRKPAEAVEVRFGGNVRIKSNGKTQYIHEGYETVLAVPYDVPVVGYRNGTINTLRLWSAEARLSEVVCAPQGGSDCQKAVEYSQTVEELSNILYPDDSTYEGKALRLKQQYFLVSAGLQSIIRNYRENNGHLREFPHKIAIHINDTHPVLCIPELLRILLDEEQLTWEEAWNITVQTMSYTNHTILPEALETWPEDLFRTVLPRIYLIVRDINEYYCRSLWETYPGDWDRISRMAIISYNRIHMAHLAIAGCHSVNGVAELHTDILKNKIMKEFCDFSPAKFNNKTNGVTQRRWVSLCNPALAQLITDTIGPRWVEHPQELAQLERHGADTAFQHHLLRVKLQNKVALAKYVKEKHGITLDVNSIFDSQIKRIHAYKRQTLNVLHIMALYNRLKENPLLDIEPHTFIFGGKAAVNYHIAKNTIKLINSLADLVNNDKSIRDKIKVVFLENYNVSLAELIIPATDVSEQIPTASYEASGTGNMKFMMNGAVTIGTLDGANIEIKQAVGEDNIIVFGLTAEEVLAYYRGGGYNPWEVYQGNERLKQVVDQLINGFFPGAGDLFRGHFDSLLYQGDHFFVLKDFASYEAAHRVLDERYKDRPTWLKMCSANIAHSGRFSSDRTFAEYATDIWHIRPDTLPFSASEKQTREAAKVKKTVRIPEGYPFQ</sequence>
<dbReference type="OrthoDB" id="9760804at2"/>
<accession>A0A1M6BHM7</accession>
<dbReference type="GO" id="GO:0005737">
    <property type="term" value="C:cytoplasm"/>
    <property type="evidence" value="ECO:0007669"/>
    <property type="project" value="UniProtKB-SubCell"/>
</dbReference>
<comment type="subcellular location">
    <subcellularLocation>
        <location evidence="3">Cytoplasm</location>
    </subcellularLocation>
</comment>
<comment type="function">
    <text evidence="13">Allosteric enzyme that catalyzes the rate-limiting step in glycogen catabolism, the phosphorolytic cleavage of glycogen to produce glucose-1-phosphate, and plays a central role in maintaining cellular and organismal glucose homeostasis.</text>
</comment>
<evidence type="ECO:0000313" key="15">
    <source>
        <dbReference type="Proteomes" id="UP000322917"/>
    </source>
</evidence>
<keyword evidence="10 13" id="KW-0119">Carbohydrate metabolism</keyword>
<dbReference type="CDD" id="cd04300">
    <property type="entry name" value="GT35_Glycogen_Phosphorylase"/>
    <property type="match status" value="1"/>
</dbReference>
<evidence type="ECO:0000256" key="7">
    <source>
        <dbReference type="ARBA" id="ARBA00022676"/>
    </source>
</evidence>
<dbReference type="FunFam" id="3.40.50.2000:FF:000003">
    <property type="entry name" value="Alpha-1,4 glucan phosphorylase"/>
    <property type="match status" value="1"/>
</dbReference>
<keyword evidence="8 13" id="KW-0808">Transferase</keyword>
<dbReference type="RefSeq" id="WP_149733307.1">
    <property type="nucleotide sequence ID" value="NZ_FQZD01000005.1"/>
</dbReference>
<reference evidence="14 15" key="1">
    <citation type="submission" date="2016-11" db="EMBL/GenBank/DDBJ databases">
        <authorList>
            <person name="Varghese N."/>
            <person name="Submissions S."/>
        </authorList>
    </citation>
    <scope>NUCLEOTIDE SEQUENCE [LARGE SCALE GENOMIC DNA]</scope>
    <source>
        <strain evidence="14 15">DSM 15287</strain>
    </source>
</reference>
<dbReference type="GO" id="GO:0005980">
    <property type="term" value="P:glycogen catabolic process"/>
    <property type="evidence" value="ECO:0007669"/>
    <property type="project" value="TreeGrafter"/>
</dbReference>